<feature type="transmembrane region" description="Helical" evidence="1">
    <location>
        <begin position="56"/>
        <end position="75"/>
    </location>
</feature>
<evidence type="ECO:0000256" key="1">
    <source>
        <dbReference type="SAM" id="Phobius"/>
    </source>
</evidence>
<sequence>MKGVGASLGMNAHISLVINLTLLSMIAAWFDCCLFHRHQVILSFDYPIKLQPHGMYAAYLIMNVVMIINPISFIFTTNADQEKQRTAISNVSTEEWARLNCRFQSQMAWLLNTPSFKIYTDENSPLLMTYHFPLTLITCRLCTLMTSILTHHAPRGKNHERNQISVATIALQQRLICNLQIQMNGAKIGMGGPIIFWTASLLIGFVVPGITSMMMLLLPISSLFNSVYAIVSTKSSIHFILDIFCFWKRRKRVKSGVTVTVFHVSPHSKRLIHN</sequence>
<feature type="transmembrane region" description="Helical" evidence="1">
    <location>
        <begin position="12"/>
        <end position="35"/>
    </location>
</feature>
<dbReference type="AlphaFoldDB" id="A0AAV5SJC4"/>
<evidence type="ECO:0000313" key="2">
    <source>
        <dbReference type="EMBL" id="GMS82792.1"/>
    </source>
</evidence>
<dbReference type="PANTHER" id="PTHR45830">
    <property type="entry name" value="SERPENTINE RECEPTOR, CLASS I"/>
    <property type="match status" value="1"/>
</dbReference>
<evidence type="ECO:0008006" key="4">
    <source>
        <dbReference type="Google" id="ProtNLM"/>
    </source>
</evidence>
<dbReference type="InterPro" id="IPR019429">
    <property type="entry name" value="7TM_GPCR_serpentine_rcpt_Sri"/>
</dbReference>
<reference evidence="2" key="1">
    <citation type="submission" date="2023-10" db="EMBL/GenBank/DDBJ databases">
        <title>Genome assembly of Pristionchus species.</title>
        <authorList>
            <person name="Yoshida K."/>
            <person name="Sommer R.J."/>
        </authorList>
    </citation>
    <scope>NUCLEOTIDE SEQUENCE</scope>
    <source>
        <strain evidence="2">RS0144</strain>
    </source>
</reference>
<protein>
    <recommendedName>
        <fullName evidence="4">G protein-coupled receptor</fullName>
    </recommendedName>
</protein>
<keyword evidence="1" id="KW-1133">Transmembrane helix</keyword>
<keyword evidence="3" id="KW-1185">Reference proteome</keyword>
<feature type="non-terminal residue" evidence="2">
    <location>
        <position position="274"/>
    </location>
</feature>
<dbReference type="Pfam" id="PF10327">
    <property type="entry name" value="7TM_GPCR_Sri"/>
    <property type="match status" value="1"/>
</dbReference>
<keyword evidence="1" id="KW-0812">Transmembrane</keyword>
<evidence type="ECO:0000313" key="3">
    <source>
        <dbReference type="Proteomes" id="UP001432027"/>
    </source>
</evidence>
<dbReference type="PANTHER" id="PTHR45830:SF15">
    <property type="entry name" value="SERPENTINE RECEPTOR, CLASS I"/>
    <property type="match status" value="1"/>
</dbReference>
<keyword evidence="1" id="KW-0472">Membrane</keyword>
<dbReference type="EMBL" id="BTSX01000002">
    <property type="protein sequence ID" value="GMS82792.1"/>
    <property type="molecule type" value="Genomic_DNA"/>
</dbReference>
<gene>
    <name evidence="2" type="ORF">PENTCL1PPCAC_4967</name>
</gene>
<feature type="transmembrane region" description="Helical" evidence="1">
    <location>
        <begin position="226"/>
        <end position="247"/>
    </location>
</feature>
<proteinExistence type="predicted"/>
<accession>A0AAV5SJC4</accession>
<organism evidence="2 3">
    <name type="scientific">Pristionchus entomophagus</name>
    <dbReference type="NCBI Taxonomy" id="358040"/>
    <lineage>
        <taxon>Eukaryota</taxon>
        <taxon>Metazoa</taxon>
        <taxon>Ecdysozoa</taxon>
        <taxon>Nematoda</taxon>
        <taxon>Chromadorea</taxon>
        <taxon>Rhabditida</taxon>
        <taxon>Rhabditina</taxon>
        <taxon>Diplogasteromorpha</taxon>
        <taxon>Diplogasteroidea</taxon>
        <taxon>Neodiplogasteridae</taxon>
        <taxon>Pristionchus</taxon>
    </lineage>
</organism>
<feature type="transmembrane region" description="Helical" evidence="1">
    <location>
        <begin position="194"/>
        <end position="220"/>
    </location>
</feature>
<dbReference type="Proteomes" id="UP001432027">
    <property type="component" value="Unassembled WGS sequence"/>
</dbReference>
<name>A0AAV5SJC4_9BILA</name>
<comment type="caution">
    <text evidence="2">The sequence shown here is derived from an EMBL/GenBank/DDBJ whole genome shotgun (WGS) entry which is preliminary data.</text>
</comment>